<accession>A0A7I7XBY9</accession>
<dbReference type="Pfam" id="PF13692">
    <property type="entry name" value="Glyco_trans_1_4"/>
    <property type="match status" value="1"/>
</dbReference>
<evidence type="ECO:0000313" key="1">
    <source>
        <dbReference type="EMBL" id="BBZ27156.1"/>
    </source>
</evidence>
<dbReference type="AlphaFoldDB" id="A0A7I7XBY9"/>
<dbReference type="Proteomes" id="UP000466517">
    <property type="component" value="Chromosome"/>
</dbReference>
<dbReference type="RefSeq" id="WP_163734533.1">
    <property type="nucleotide sequence ID" value="NZ_AP022610.1"/>
</dbReference>
<reference evidence="1 2" key="1">
    <citation type="journal article" date="2019" name="Emerg. Microbes Infect.">
        <title>Comprehensive subspecies identification of 175 nontuberculous mycobacteria species based on 7547 genomic profiles.</title>
        <authorList>
            <person name="Matsumoto Y."/>
            <person name="Kinjo T."/>
            <person name="Motooka D."/>
            <person name="Nabeya D."/>
            <person name="Jung N."/>
            <person name="Uechi K."/>
            <person name="Horii T."/>
            <person name="Iida T."/>
            <person name="Fujita J."/>
            <person name="Nakamura S."/>
        </authorList>
    </citation>
    <scope>NUCLEOTIDE SEQUENCE [LARGE SCALE GENOMIC DNA]</scope>
    <source>
        <strain evidence="1 2">JCM 13574</strain>
    </source>
</reference>
<keyword evidence="2" id="KW-1185">Reference proteome</keyword>
<evidence type="ECO:0008006" key="3">
    <source>
        <dbReference type="Google" id="ProtNLM"/>
    </source>
</evidence>
<dbReference type="Gene3D" id="3.40.50.2000">
    <property type="entry name" value="Glycogen Phosphorylase B"/>
    <property type="match status" value="2"/>
</dbReference>
<name>A0A7I7XBY9_9MYCO</name>
<protein>
    <recommendedName>
        <fullName evidence="3">Glycosyl transferase</fullName>
    </recommendedName>
</protein>
<dbReference type="KEGG" id="mmag:MMAD_14510"/>
<proteinExistence type="predicted"/>
<gene>
    <name evidence="1" type="ORF">MMAD_14510</name>
</gene>
<organism evidence="1 2">
    <name type="scientific">Mycolicibacterium madagascariense</name>
    <dbReference type="NCBI Taxonomy" id="212765"/>
    <lineage>
        <taxon>Bacteria</taxon>
        <taxon>Bacillati</taxon>
        <taxon>Actinomycetota</taxon>
        <taxon>Actinomycetes</taxon>
        <taxon>Mycobacteriales</taxon>
        <taxon>Mycobacteriaceae</taxon>
        <taxon>Mycolicibacterium</taxon>
    </lineage>
</organism>
<dbReference type="EMBL" id="AP022610">
    <property type="protein sequence ID" value="BBZ27156.1"/>
    <property type="molecule type" value="Genomic_DNA"/>
</dbReference>
<evidence type="ECO:0000313" key="2">
    <source>
        <dbReference type="Proteomes" id="UP000466517"/>
    </source>
</evidence>
<dbReference type="SUPFAM" id="SSF53756">
    <property type="entry name" value="UDP-Glycosyltransferase/glycogen phosphorylase"/>
    <property type="match status" value="1"/>
</dbReference>
<sequence>MTKVTFLLSKDPVTEHGGDIELSRVAMRLAATAFDVSAIALSHEAPGTIDTDVVEGGLRLTRVVQHPVNPPQLLLGSLRTKRSLVHVRFDTDELLEAIEADDADVFVAEHSFMADTFLRSSRFGRAGLVINTINTESQVWLSTRGLLGRIEAPRLLRDELRTARAADAVGCYEIEEAQMYRDNGIAGARFMEVTLPPIPQVDVTKTDRRLVFMGARDWPPNQEGFLYALRLWPRIAQGIPDAELCVIGAKKTGAKDPTYPAGVKDLGFVDDLPEFLGTCRALMAPIKTGGGVRVKLLDSIRMGLPVIGTSAAVGSLKEPFEFTTFDDDESFIAECRRLLLDRDAAVSWGSRLYELNQEWWRERRPHRAVEQLLQAGVHA</sequence>